<reference evidence="1 2" key="1">
    <citation type="submission" date="2015-03" db="EMBL/GenBank/DDBJ databases">
        <authorList>
            <person name="Hassan Y.I."/>
            <person name="Lepp D."/>
            <person name="Zhou T."/>
        </authorList>
    </citation>
    <scope>NUCLEOTIDE SEQUENCE [LARGE SCALE GENOMIC DNA]</scope>
    <source>
        <strain evidence="1 2">GH2-10</strain>
    </source>
</reference>
<keyword evidence="2" id="KW-1185">Reference proteome</keyword>
<proteinExistence type="predicted"/>
<dbReference type="RefSeq" id="WP_046143196.1">
    <property type="nucleotide sequence ID" value="NZ_LAJG01000022.1"/>
</dbReference>
<accession>A0A0F5L7Q2</accession>
<dbReference type="EMBL" id="LAJG01000022">
    <property type="protein sequence ID" value="KKB78265.1"/>
    <property type="molecule type" value="Genomic_DNA"/>
</dbReference>
<dbReference type="OrthoDB" id="571298at2"/>
<evidence type="ECO:0000313" key="2">
    <source>
        <dbReference type="Proteomes" id="UP000033514"/>
    </source>
</evidence>
<dbReference type="Pfam" id="PF20102">
    <property type="entry name" value="DUF6492"/>
    <property type="match status" value="1"/>
</dbReference>
<gene>
    <name evidence="1" type="ORF">VW35_11480</name>
</gene>
<dbReference type="InterPro" id="IPR045499">
    <property type="entry name" value="DUF6492"/>
</dbReference>
<organism evidence="1 2">
    <name type="scientific">Devosia soli</name>
    <dbReference type="NCBI Taxonomy" id="361041"/>
    <lineage>
        <taxon>Bacteria</taxon>
        <taxon>Pseudomonadati</taxon>
        <taxon>Pseudomonadota</taxon>
        <taxon>Alphaproteobacteria</taxon>
        <taxon>Hyphomicrobiales</taxon>
        <taxon>Devosiaceae</taxon>
        <taxon>Devosia</taxon>
    </lineage>
</organism>
<evidence type="ECO:0000313" key="1">
    <source>
        <dbReference type="EMBL" id="KKB78265.1"/>
    </source>
</evidence>
<evidence type="ECO:0008006" key="3">
    <source>
        <dbReference type="Google" id="ProtNLM"/>
    </source>
</evidence>
<dbReference type="Proteomes" id="UP000033514">
    <property type="component" value="Unassembled WGS sequence"/>
</dbReference>
<sequence length="286" mass="32233">MAASISLITPSYSGDFDACQLLCESIDRFVTGFDMHYIVVGDEDLALFGPLAGPRRRIVPNSALLPKAYPVGRWRGRRYWWAPGFGLPVYGWHLQQLRKIAMTLKQESDWIMCVDSDNCFCRPFDLSEVTRRKTVPHFVTPNGIKEHQSNHARWLANAYSLLGLPEPNIPGDDFIGQMIVWEAKAAHQMVERIETGSGRPWWSAIVRKRQFSEYLIYGAAVAGDPEIAKRHERMTSSWCKTYWDGPALDDSGLVAFIGQLGPTEKAIAIQSHTGTPIEVIRRVVLS</sequence>
<dbReference type="AlphaFoldDB" id="A0A0F5L7Q2"/>
<dbReference type="PATRIC" id="fig|361041.3.peg.1664"/>
<protein>
    <recommendedName>
        <fullName evidence="3">Nucleotide-diphospho-sugar transferase domain-containing protein</fullName>
    </recommendedName>
</protein>
<comment type="caution">
    <text evidence="1">The sequence shown here is derived from an EMBL/GenBank/DDBJ whole genome shotgun (WGS) entry which is preliminary data.</text>
</comment>
<name>A0A0F5L7Q2_9HYPH</name>
<dbReference type="STRING" id="361041.VW35_11480"/>